<dbReference type="EMBL" id="JAHDYR010000067">
    <property type="protein sequence ID" value="KAG9389729.1"/>
    <property type="molecule type" value="Genomic_DNA"/>
</dbReference>
<proteinExistence type="predicted"/>
<keyword evidence="1" id="KW-1133">Transmembrane helix</keyword>
<feature type="transmembrane region" description="Helical" evidence="1">
    <location>
        <begin position="70"/>
        <end position="91"/>
    </location>
</feature>
<dbReference type="AlphaFoldDB" id="A0A8J6AZJ8"/>
<keyword evidence="1" id="KW-0812">Transmembrane</keyword>
<dbReference type="Proteomes" id="UP000717585">
    <property type="component" value="Unassembled WGS sequence"/>
</dbReference>
<keyword evidence="1" id="KW-0472">Membrane</keyword>
<comment type="caution">
    <text evidence="2">The sequence shown here is derived from an EMBL/GenBank/DDBJ whole genome shotgun (WGS) entry which is preliminary data.</text>
</comment>
<accession>A0A8J6AZJ8</accession>
<keyword evidence="3" id="KW-1185">Reference proteome</keyword>
<evidence type="ECO:0000313" key="3">
    <source>
        <dbReference type="Proteomes" id="UP000717585"/>
    </source>
</evidence>
<sequence length="145" mass="15628">MLVSALYWGSWLAGRRLLHPAAVSQGQTSSVLSFIDDAIMVFQHLPGHIGAAAYLATTTKSVLESDVSKVLAIGAILLILLSFLLLAIIWVCVIPCAVAVIFLSTGVFVNAPVQSVLFIRARARRLGGYMSFDNQFDTNIDDASF</sequence>
<organism evidence="2 3">
    <name type="scientific">Carpediemonas membranifera</name>
    <dbReference type="NCBI Taxonomy" id="201153"/>
    <lineage>
        <taxon>Eukaryota</taxon>
        <taxon>Metamonada</taxon>
        <taxon>Carpediemonas-like organisms</taxon>
        <taxon>Carpediemonas</taxon>
    </lineage>
</organism>
<gene>
    <name evidence="2" type="ORF">J8273_8403</name>
</gene>
<evidence type="ECO:0000256" key="1">
    <source>
        <dbReference type="SAM" id="Phobius"/>
    </source>
</evidence>
<feature type="transmembrane region" description="Helical" evidence="1">
    <location>
        <begin position="97"/>
        <end position="119"/>
    </location>
</feature>
<evidence type="ECO:0000313" key="2">
    <source>
        <dbReference type="EMBL" id="KAG9389729.1"/>
    </source>
</evidence>
<reference evidence="2" key="1">
    <citation type="submission" date="2021-05" db="EMBL/GenBank/DDBJ databases">
        <title>A free-living protist that lacks canonical eukaryotic 1 DNA replication and segregation systems.</title>
        <authorList>
            <person name="Salas-Leiva D.E."/>
            <person name="Tromer E.C."/>
            <person name="Curtis B.A."/>
            <person name="Jerlstrom-Hultqvist J."/>
            <person name="Kolisko M."/>
            <person name="Yi Z."/>
            <person name="Salas-Leiva J.S."/>
            <person name="Gallot-Lavallee L."/>
            <person name="Kops G.J.P.L."/>
            <person name="Archibald J.M."/>
            <person name="Simpson A.G.B."/>
            <person name="Roger A.J."/>
        </authorList>
    </citation>
    <scope>NUCLEOTIDE SEQUENCE</scope>
    <source>
        <strain evidence="2">BICM</strain>
    </source>
</reference>
<protein>
    <submittedName>
        <fullName evidence="2">Uncharacterized protein</fullName>
    </submittedName>
</protein>
<name>A0A8J6AZJ8_9EUKA</name>